<dbReference type="PANTHER" id="PTHR37816:SF2">
    <property type="entry name" value="DNA TOPOLOGY MODULATION PROTEIN FLAR-RELATED PROTEIN"/>
    <property type="match status" value="1"/>
</dbReference>
<gene>
    <name evidence="1" type="ORF">GGR34_000470</name>
</gene>
<protein>
    <submittedName>
        <fullName evidence="1">Adenylate kinase family enzyme</fullName>
    </submittedName>
</protein>
<dbReference type="RefSeq" id="WP_183501300.1">
    <property type="nucleotide sequence ID" value="NZ_JACIDC010000001.1"/>
</dbReference>
<keyword evidence="1" id="KW-0418">Kinase</keyword>
<dbReference type="SUPFAM" id="SSF52540">
    <property type="entry name" value="P-loop containing nucleoside triphosphate hydrolases"/>
    <property type="match status" value="1"/>
</dbReference>
<keyword evidence="1" id="KW-0808">Transferase</keyword>
<keyword evidence="2" id="KW-1185">Reference proteome</keyword>
<organism evidence="1 2">
    <name type="scientific">Microvirga flocculans</name>
    <dbReference type="NCBI Taxonomy" id="217168"/>
    <lineage>
        <taxon>Bacteria</taxon>
        <taxon>Pseudomonadati</taxon>
        <taxon>Pseudomonadota</taxon>
        <taxon>Alphaproteobacteria</taxon>
        <taxon>Hyphomicrobiales</taxon>
        <taxon>Methylobacteriaceae</taxon>
        <taxon>Microvirga</taxon>
    </lineage>
</organism>
<dbReference type="GO" id="GO:0016301">
    <property type="term" value="F:kinase activity"/>
    <property type="evidence" value="ECO:0007669"/>
    <property type="project" value="UniProtKB-KW"/>
</dbReference>
<dbReference type="InterPro" id="IPR052922">
    <property type="entry name" value="Cytidylate_Kinase-2"/>
</dbReference>
<dbReference type="EMBL" id="JACIDC010000001">
    <property type="protein sequence ID" value="MBB4038841.1"/>
    <property type="molecule type" value="Genomic_DNA"/>
</dbReference>
<dbReference type="InterPro" id="IPR027417">
    <property type="entry name" value="P-loop_NTPase"/>
</dbReference>
<evidence type="ECO:0000313" key="1">
    <source>
        <dbReference type="EMBL" id="MBB4038841.1"/>
    </source>
</evidence>
<sequence length="186" mass="20466">MAPGRSEFSKTVIVGNSGSGKSWLAERLAEGLGTVAIDLDSIHWVPGGYSARRDPDVAKSMVRDQASKDCWIIEGVYGWLAYEAVPSATAFIWLDLPEAECIENIRARGLRRGGDEAAFEALIVWAGEYRTRDNANSFTGHSRLFELFEGKKLHLRSRAEIANLLDMLFDGSAALQKPFSLTSLSK</sequence>
<evidence type="ECO:0000313" key="2">
    <source>
        <dbReference type="Proteomes" id="UP000519439"/>
    </source>
</evidence>
<comment type="caution">
    <text evidence="1">The sequence shown here is derived from an EMBL/GenBank/DDBJ whole genome shotgun (WGS) entry which is preliminary data.</text>
</comment>
<reference evidence="1 2" key="1">
    <citation type="submission" date="2020-08" db="EMBL/GenBank/DDBJ databases">
        <title>Genomic Encyclopedia of Type Strains, Phase IV (KMG-IV): sequencing the most valuable type-strain genomes for metagenomic binning, comparative biology and taxonomic classification.</title>
        <authorList>
            <person name="Goeker M."/>
        </authorList>
    </citation>
    <scope>NUCLEOTIDE SEQUENCE [LARGE SCALE GENOMIC DNA]</scope>
    <source>
        <strain evidence="1 2">DSM 15743</strain>
    </source>
</reference>
<accession>A0A7W6ICB0</accession>
<name>A0A7W6ICB0_9HYPH</name>
<proteinExistence type="predicted"/>
<dbReference type="PANTHER" id="PTHR37816">
    <property type="entry name" value="YALI0E33011P"/>
    <property type="match status" value="1"/>
</dbReference>
<dbReference type="Gene3D" id="3.40.50.300">
    <property type="entry name" value="P-loop containing nucleotide triphosphate hydrolases"/>
    <property type="match status" value="1"/>
</dbReference>
<dbReference type="AlphaFoldDB" id="A0A7W6ICB0"/>
<dbReference type="Proteomes" id="UP000519439">
    <property type="component" value="Unassembled WGS sequence"/>
</dbReference>